<reference evidence="4" key="1">
    <citation type="submission" date="2006-12" db="EMBL/GenBank/DDBJ databases">
        <title>Complete sequence of Halorhodospira halophila SL1.</title>
        <authorList>
            <consortium name="US DOE Joint Genome Institute"/>
            <person name="Copeland A."/>
            <person name="Lucas S."/>
            <person name="Lapidus A."/>
            <person name="Barry K."/>
            <person name="Detter J.C."/>
            <person name="Glavina del Rio T."/>
            <person name="Hammon N."/>
            <person name="Israni S."/>
            <person name="Dalin E."/>
            <person name="Tice H."/>
            <person name="Pitluck S."/>
            <person name="Saunders E."/>
            <person name="Brettin T."/>
            <person name="Bruce D."/>
            <person name="Han C."/>
            <person name="Tapia R."/>
            <person name="Schmutz J."/>
            <person name="Larimer F."/>
            <person name="Land M."/>
            <person name="Hauser L."/>
            <person name="Kyrpides N."/>
            <person name="Mikhailova N."/>
            <person name="Hoff W."/>
            <person name="Richardson P."/>
        </authorList>
    </citation>
    <scope>NUCLEOTIDE SEQUENCE [LARGE SCALE GENOMIC DNA]</scope>
    <source>
        <strain evidence="4">DSM 244 / SL1</strain>
    </source>
</reference>
<accession>A1WUQ4</accession>
<dbReference type="STRING" id="349124.Hhal_0631"/>
<feature type="domain" description="CRISPR type III-associated protein" evidence="2">
    <location>
        <begin position="85"/>
        <end position="287"/>
    </location>
</feature>
<proteinExistence type="predicted"/>
<keyword evidence="4" id="KW-1185">Reference proteome</keyword>
<dbReference type="eggNOG" id="COG1604">
    <property type="taxonomic scope" value="Bacteria"/>
</dbReference>
<dbReference type="Proteomes" id="UP000000647">
    <property type="component" value="Chromosome"/>
</dbReference>
<evidence type="ECO:0000313" key="4">
    <source>
        <dbReference type="Proteomes" id="UP000000647"/>
    </source>
</evidence>
<sequence>MSRAAVPAYLGEDFREAAPGHRFALYLSVWDQQWKKQRGGAIEELLKLNDDDRKRLGALIERQRRLLQHEESAQPGSTLNLPATSTSPFTTGLGMAHPLENGFAFLTPYGLPYLAGSGVKGVLRQAARELAEGGEFEDPGRDWDWPEIEALFGSPGEDEGGVTGRRRGALNFWDVFPEPGRGQDLAWEVMTPHQGSYYQDATGQTAPHDNGAPVPIYFLGIPAGSGFRFHIQCNRALLRQTGPTLLEPAGEDGDRARWQVLLETLFAHAFEWLGFGAKTAVGYGALSIDEKTRRHEAEAREKIRAEQARKEQLASLPPGQRRAEELLEQRQDPSYPAHRFLLEQLEAGAVAAEEQAALAQVALDYLAQDREKVRKTKKAKQKLPKLDEEEVQLQRFVDEEGTG</sequence>
<dbReference type="GO" id="GO:0051607">
    <property type="term" value="P:defense response to virus"/>
    <property type="evidence" value="ECO:0007669"/>
    <property type="project" value="UniProtKB-KW"/>
</dbReference>
<name>A1WUQ4_HALHL</name>
<dbReference type="KEGG" id="hha:Hhal_0631"/>
<dbReference type="NCBIfam" id="TIGR01898">
    <property type="entry name" value="cas_TM1791_cmr6"/>
    <property type="match status" value="1"/>
</dbReference>
<dbReference type="OrthoDB" id="9813956at2"/>
<reference evidence="3 4" key="2">
    <citation type="journal article" date="2013" name="Stand. Genomic Sci.">
        <title>Complete genome sequence of Halorhodospira halophila SL1.</title>
        <authorList>
            <person name="Challacombe J.F."/>
            <person name="Majid S."/>
            <person name="Deole R."/>
            <person name="Brettin T.S."/>
            <person name="Bruce D."/>
            <person name="Delano S.F."/>
            <person name="Detter J.C."/>
            <person name="Gleasner C.D."/>
            <person name="Han C.S."/>
            <person name="Misra M."/>
            <person name="Reitenga K.G."/>
            <person name="Mikhailova N."/>
            <person name="Woyke T."/>
            <person name="Pitluck S."/>
            <person name="Nolan M."/>
            <person name="Land M.L."/>
            <person name="Saunders E."/>
            <person name="Tapia R."/>
            <person name="Lapidus A."/>
            <person name="Ivanova N."/>
            <person name="Hoff W.D."/>
        </authorList>
    </citation>
    <scope>NUCLEOTIDE SEQUENCE [LARGE SCALE GENOMIC DNA]</scope>
    <source>
        <strain evidence="4">DSM 244 / SL1</strain>
    </source>
</reference>
<dbReference type="RefSeq" id="WP_011813439.1">
    <property type="nucleotide sequence ID" value="NC_008789.1"/>
</dbReference>
<dbReference type="PANTHER" id="PTHR39965">
    <property type="entry name" value="CRISPR SYSTEM CMR SUBUNIT CMR6"/>
    <property type="match status" value="1"/>
</dbReference>
<gene>
    <name evidence="3" type="ordered locus">Hhal_0631</name>
</gene>
<dbReference type="HOGENOM" id="CLU_049013_0_0_6"/>
<dbReference type="EMBL" id="CP000544">
    <property type="protein sequence ID" value="ABM61416.1"/>
    <property type="molecule type" value="Genomic_DNA"/>
</dbReference>
<dbReference type="Pfam" id="PF03787">
    <property type="entry name" value="RAMPs"/>
    <property type="match status" value="1"/>
</dbReference>
<evidence type="ECO:0000256" key="1">
    <source>
        <dbReference type="ARBA" id="ARBA00023118"/>
    </source>
</evidence>
<evidence type="ECO:0000313" key="3">
    <source>
        <dbReference type="EMBL" id="ABM61416.1"/>
    </source>
</evidence>
<protein>
    <submittedName>
        <fullName evidence="3">CRISPR-associated protein, Cmr6 family</fullName>
    </submittedName>
</protein>
<dbReference type="InterPro" id="IPR005537">
    <property type="entry name" value="RAMP_III_fam"/>
</dbReference>
<keyword evidence="1" id="KW-0051">Antiviral defense</keyword>
<dbReference type="PANTHER" id="PTHR39965:SF1">
    <property type="entry name" value="CRISPR SYSTEM CMR SUBUNIT CMR6"/>
    <property type="match status" value="1"/>
</dbReference>
<dbReference type="AlphaFoldDB" id="A1WUQ4"/>
<organism evidence="3 4">
    <name type="scientific">Halorhodospira halophila (strain DSM 244 / SL1)</name>
    <name type="common">Ectothiorhodospira halophila (strain DSM 244 / SL1)</name>
    <dbReference type="NCBI Taxonomy" id="349124"/>
    <lineage>
        <taxon>Bacteria</taxon>
        <taxon>Pseudomonadati</taxon>
        <taxon>Pseudomonadota</taxon>
        <taxon>Gammaproteobacteria</taxon>
        <taxon>Chromatiales</taxon>
        <taxon>Ectothiorhodospiraceae</taxon>
        <taxon>Halorhodospira</taxon>
    </lineage>
</organism>
<evidence type="ECO:0000259" key="2">
    <source>
        <dbReference type="Pfam" id="PF03787"/>
    </source>
</evidence>
<dbReference type="InterPro" id="IPR010172">
    <property type="entry name" value="CRISPR-assoc_prot_TM1791"/>
</dbReference>